<dbReference type="Gene3D" id="1.10.10.10">
    <property type="entry name" value="Winged helix-like DNA-binding domain superfamily/Winged helix DNA-binding domain"/>
    <property type="match status" value="1"/>
</dbReference>
<dbReference type="RefSeq" id="WP_143380570.1">
    <property type="nucleotide sequence ID" value="NZ_CP041637.1"/>
</dbReference>
<dbReference type="EMBL" id="CP041637">
    <property type="protein sequence ID" value="QDO93668.1"/>
    <property type="molecule type" value="Genomic_DNA"/>
</dbReference>
<gene>
    <name evidence="1" type="ORF">FNB79_06660</name>
</gene>
<sequence>MLESLITSKTRIRILVKLFLNANNSGYLRGLALEFNESTNSVRKELNQLSSAGYLGKEKERNKVTYKANTNHPLFSSLQNMVRKYVGLDTIVATVLARMGHVSRVIVIGDYAEGLDSGLIDVVVEGKELNTVYINQMAGKIESEIDRKVNFTFTDSYQHDNGFVIYDELIDKS</sequence>
<accession>A0A516GQ62</accession>
<evidence type="ECO:0000313" key="1">
    <source>
        <dbReference type="EMBL" id="QDO93668.1"/>
    </source>
</evidence>
<dbReference type="OrthoDB" id="9793352at2"/>
<name>A0A516GQ62_9FLAO</name>
<dbReference type="KEGG" id="fop:FNB79_06660"/>
<dbReference type="AlphaFoldDB" id="A0A516GQ62"/>
<dbReference type="Proteomes" id="UP000319209">
    <property type="component" value="Chromosome"/>
</dbReference>
<dbReference type="InterPro" id="IPR036388">
    <property type="entry name" value="WH-like_DNA-bd_sf"/>
</dbReference>
<protein>
    <submittedName>
        <fullName evidence="1">ArsR family transcriptional regulator</fullName>
    </submittedName>
</protein>
<keyword evidence="2" id="KW-1185">Reference proteome</keyword>
<dbReference type="SUPFAM" id="SSF46785">
    <property type="entry name" value="Winged helix' DNA-binding domain"/>
    <property type="match status" value="1"/>
</dbReference>
<proteinExistence type="predicted"/>
<organism evidence="1 2">
    <name type="scientific">Formosa sediminum</name>
    <dbReference type="NCBI Taxonomy" id="2594004"/>
    <lineage>
        <taxon>Bacteria</taxon>
        <taxon>Pseudomonadati</taxon>
        <taxon>Bacteroidota</taxon>
        <taxon>Flavobacteriia</taxon>
        <taxon>Flavobacteriales</taxon>
        <taxon>Flavobacteriaceae</taxon>
        <taxon>Formosa</taxon>
    </lineage>
</organism>
<dbReference type="InterPro" id="IPR036390">
    <property type="entry name" value="WH_DNA-bd_sf"/>
</dbReference>
<reference evidence="1 2" key="1">
    <citation type="submission" date="2019-07" db="EMBL/GenBank/DDBJ databases">
        <title>Genome sequencing for Formosa sp. PS13.</title>
        <authorList>
            <person name="Park S.-J."/>
        </authorList>
    </citation>
    <scope>NUCLEOTIDE SEQUENCE [LARGE SCALE GENOMIC DNA]</scope>
    <source>
        <strain evidence="1 2">PS13</strain>
    </source>
</reference>
<evidence type="ECO:0000313" key="2">
    <source>
        <dbReference type="Proteomes" id="UP000319209"/>
    </source>
</evidence>